<feature type="region of interest" description="Disordered" evidence="1">
    <location>
        <begin position="298"/>
        <end position="330"/>
    </location>
</feature>
<reference evidence="2 3" key="1">
    <citation type="journal article" date="2024" name="IMA Fungus">
        <title>IMA Genome - F19 : A genome assembly and annotation guide to empower mycologists, including annotated draft genome sequences of Ceratocystis pirilliformis, Diaporthe australafricana, Fusarium ophioides, Paecilomyces lecythidis, and Sporothrix stenoceras.</title>
        <authorList>
            <person name="Aylward J."/>
            <person name="Wilson A.M."/>
            <person name="Visagie C.M."/>
            <person name="Spraker J."/>
            <person name="Barnes I."/>
            <person name="Buitendag C."/>
            <person name="Ceriani C."/>
            <person name="Del Mar Angel L."/>
            <person name="du Plessis D."/>
            <person name="Fuchs T."/>
            <person name="Gasser K."/>
            <person name="Kramer D."/>
            <person name="Li W."/>
            <person name="Munsamy K."/>
            <person name="Piso A."/>
            <person name="Price J.L."/>
            <person name="Sonnekus B."/>
            <person name="Thomas C."/>
            <person name="van der Nest A."/>
            <person name="van Dijk A."/>
            <person name="van Heerden A."/>
            <person name="van Vuuren N."/>
            <person name="Yilmaz N."/>
            <person name="Duong T.A."/>
            <person name="van der Merwe N.A."/>
            <person name="Wingfield M.J."/>
            <person name="Wingfield B.D."/>
        </authorList>
    </citation>
    <scope>NUCLEOTIDE SEQUENCE [LARGE SCALE GENOMIC DNA]</scope>
    <source>
        <strain evidence="2 3">CMW 18300</strain>
    </source>
</reference>
<dbReference type="Proteomes" id="UP001583177">
    <property type="component" value="Unassembled WGS sequence"/>
</dbReference>
<organism evidence="2 3">
    <name type="scientific">Diaporthe australafricana</name>
    <dbReference type="NCBI Taxonomy" id="127596"/>
    <lineage>
        <taxon>Eukaryota</taxon>
        <taxon>Fungi</taxon>
        <taxon>Dikarya</taxon>
        <taxon>Ascomycota</taxon>
        <taxon>Pezizomycotina</taxon>
        <taxon>Sordariomycetes</taxon>
        <taxon>Sordariomycetidae</taxon>
        <taxon>Diaporthales</taxon>
        <taxon>Diaporthaceae</taxon>
        <taxon>Diaporthe</taxon>
    </lineage>
</organism>
<protein>
    <submittedName>
        <fullName evidence="2">Uncharacterized protein</fullName>
    </submittedName>
</protein>
<name>A0ABR3XVJ5_9PEZI</name>
<gene>
    <name evidence="2" type="ORF">Daus18300_001389</name>
</gene>
<keyword evidence="3" id="KW-1185">Reference proteome</keyword>
<dbReference type="EMBL" id="JAWRVE010000008">
    <property type="protein sequence ID" value="KAL1880026.1"/>
    <property type="molecule type" value="Genomic_DNA"/>
</dbReference>
<accession>A0ABR3XVJ5</accession>
<feature type="compositionally biased region" description="Polar residues" evidence="1">
    <location>
        <begin position="257"/>
        <end position="271"/>
    </location>
</feature>
<sequence length="330" mass="36929">MPVDHDAATELIESRLQDYTFLGFESLTPLLKHLLQQSSDFHSKALKLPVIHKHLLTELNTFHGMVEEHWAKLHNSLSRHAQLMAHICLFMEVLSSQLIRDYSDEPEDADTTVGTHTKLIQQHRESARDGDGSHSDQSYQDFVVTPIEELLLDREHVEHRLMVAETCKKPKGDAPATAHYFIKRCDWPSLASILARDRELSFATLEAGNQSSIMLGIFPKDDAIKAVQGISDIRDKYFTDLASPTNFTLSKYAKKQSPPSSADQTSATGSRTVGKYLKPDKSAWASARSIADSIKGHLGDVRSRVHQSGAQPTTREEEKPLLFSGSKKDE</sequence>
<evidence type="ECO:0000313" key="3">
    <source>
        <dbReference type="Proteomes" id="UP001583177"/>
    </source>
</evidence>
<comment type="caution">
    <text evidence="2">The sequence shown here is derived from an EMBL/GenBank/DDBJ whole genome shotgun (WGS) entry which is preliminary data.</text>
</comment>
<evidence type="ECO:0000256" key="1">
    <source>
        <dbReference type="SAM" id="MobiDB-lite"/>
    </source>
</evidence>
<proteinExistence type="predicted"/>
<feature type="compositionally biased region" description="Basic and acidic residues" evidence="1">
    <location>
        <begin position="314"/>
        <end position="330"/>
    </location>
</feature>
<feature type="region of interest" description="Disordered" evidence="1">
    <location>
        <begin position="252"/>
        <end position="274"/>
    </location>
</feature>
<evidence type="ECO:0000313" key="2">
    <source>
        <dbReference type="EMBL" id="KAL1880026.1"/>
    </source>
</evidence>